<dbReference type="EMBL" id="KI394998">
    <property type="protein sequence ID" value="ERM99513.1"/>
    <property type="molecule type" value="Genomic_DNA"/>
</dbReference>
<reference evidence="2" key="1">
    <citation type="journal article" date="2013" name="Science">
        <title>The Amborella genome and the evolution of flowering plants.</title>
        <authorList>
            <consortium name="Amborella Genome Project"/>
        </authorList>
    </citation>
    <scope>NUCLEOTIDE SEQUENCE [LARGE SCALE GENOMIC DNA]</scope>
</reference>
<name>W1NW00_AMBTC</name>
<proteinExistence type="predicted"/>
<sequence length="93" mass="10683">MWGINLKKIVEKMNGASEAELKASEFLLDPKFLENACHKAPEQDFSKYDIKENANPFGVPHFDESVLLSPINVPVDHLKSMREKYVFTLREMS</sequence>
<gene>
    <name evidence="1" type="ORF">AMTR_s00088p00050490</name>
</gene>
<dbReference type="Gramene" id="ERM99513">
    <property type="protein sequence ID" value="ERM99513"/>
    <property type="gene ID" value="AMTR_s00088p00050490"/>
</dbReference>
<organism evidence="1 2">
    <name type="scientific">Amborella trichopoda</name>
    <dbReference type="NCBI Taxonomy" id="13333"/>
    <lineage>
        <taxon>Eukaryota</taxon>
        <taxon>Viridiplantae</taxon>
        <taxon>Streptophyta</taxon>
        <taxon>Embryophyta</taxon>
        <taxon>Tracheophyta</taxon>
        <taxon>Spermatophyta</taxon>
        <taxon>Magnoliopsida</taxon>
        <taxon>Amborellales</taxon>
        <taxon>Amborellaceae</taxon>
        <taxon>Amborella</taxon>
    </lineage>
</organism>
<evidence type="ECO:0000313" key="1">
    <source>
        <dbReference type="EMBL" id="ERM99513.1"/>
    </source>
</evidence>
<evidence type="ECO:0000313" key="2">
    <source>
        <dbReference type="Proteomes" id="UP000017836"/>
    </source>
</evidence>
<dbReference type="HOGENOM" id="CLU_2402636_0_0_1"/>
<protein>
    <submittedName>
        <fullName evidence="1">Uncharacterized protein</fullName>
    </submittedName>
</protein>
<dbReference type="Proteomes" id="UP000017836">
    <property type="component" value="Unassembled WGS sequence"/>
</dbReference>
<accession>W1NW00</accession>
<dbReference type="AlphaFoldDB" id="W1NW00"/>
<keyword evidence="2" id="KW-1185">Reference proteome</keyword>